<feature type="compositionally biased region" description="Basic and acidic residues" evidence="2">
    <location>
        <begin position="31"/>
        <end position="85"/>
    </location>
</feature>
<proteinExistence type="predicted"/>
<dbReference type="InterPro" id="IPR036263">
    <property type="entry name" value="Chorismate_II_sf"/>
</dbReference>
<feature type="compositionally biased region" description="Basic and acidic residues" evidence="2">
    <location>
        <begin position="603"/>
        <end position="614"/>
    </location>
</feature>
<dbReference type="InterPro" id="IPR036968">
    <property type="entry name" value="Enolpyruvate_Tfrase_sf"/>
</dbReference>
<gene>
    <name evidence="4" type="ORF">AB6M95_12195</name>
</gene>
<dbReference type="SUPFAM" id="SSF48600">
    <property type="entry name" value="Chorismate mutase II"/>
    <property type="match status" value="1"/>
</dbReference>
<feature type="region of interest" description="Disordered" evidence="2">
    <location>
        <begin position="601"/>
        <end position="620"/>
    </location>
</feature>
<keyword evidence="5" id="KW-1185">Reference proteome</keyword>
<protein>
    <recommendedName>
        <fullName evidence="1">chorismate mutase</fullName>
        <ecNumber evidence="1">5.4.99.5</ecNumber>
    </recommendedName>
</protein>
<evidence type="ECO:0000313" key="4">
    <source>
        <dbReference type="EMBL" id="MEZ7197517.1"/>
    </source>
</evidence>
<reference evidence="4 5" key="1">
    <citation type="submission" date="2024-08" db="EMBL/GenBank/DDBJ databases">
        <title>Sulfate-reducing bacteria isolated from formation water of the oil field in Kazakhstan and description of Pseudodesulfovibrio sp.</title>
        <authorList>
            <person name="Bidzhieva S.K."/>
            <person name="Tourova T.P."/>
            <person name="Grouzdev D.S."/>
            <person name="Beletsky A.V."/>
            <person name="Sokolova D.S."/>
            <person name="Samigullina S.R."/>
            <person name="Poltaraus A.B."/>
            <person name="Avtukh A.N."/>
            <person name="Tereshina V.M."/>
            <person name="Zhaparov N.S."/>
            <person name="Mardanov A.V."/>
            <person name="Nazina T.N."/>
        </authorList>
    </citation>
    <scope>NUCLEOTIDE SEQUENCE [LARGE SCALE GENOMIC DNA]</scope>
    <source>
        <strain evidence="4 5">9FUS</strain>
    </source>
</reference>
<accession>A0ABV4K6V0</accession>
<organism evidence="4 5">
    <name type="scientific">Pseudodesulfovibrio karagichevae</name>
    <dbReference type="NCBI Taxonomy" id="3239305"/>
    <lineage>
        <taxon>Bacteria</taxon>
        <taxon>Pseudomonadati</taxon>
        <taxon>Thermodesulfobacteriota</taxon>
        <taxon>Desulfovibrionia</taxon>
        <taxon>Desulfovibrionales</taxon>
        <taxon>Desulfovibrionaceae</taxon>
    </lineage>
</organism>
<feature type="compositionally biased region" description="Basic and acidic residues" evidence="2">
    <location>
        <begin position="1"/>
        <end position="24"/>
    </location>
</feature>
<dbReference type="Gene3D" id="3.65.10.10">
    <property type="entry name" value="Enolpyruvate transferase domain"/>
    <property type="match status" value="2"/>
</dbReference>
<evidence type="ECO:0000313" key="5">
    <source>
        <dbReference type="Proteomes" id="UP001568698"/>
    </source>
</evidence>
<dbReference type="InterPro" id="IPR036979">
    <property type="entry name" value="CM_dom_sf"/>
</dbReference>
<name>A0ABV4K6V0_9BACT</name>
<dbReference type="SUPFAM" id="SSF55205">
    <property type="entry name" value="EPT/RTPC-like"/>
    <property type="match status" value="1"/>
</dbReference>
<dbReference type="EC" id="5.4.99.5" evidence="1"/>
<sequence>MIKIRKDDGPFEDQPRGDAERRAPDNTPRYDNNRPQRDEKRPQRDDKRPQRDGGRPQRDEKRGPRKFDKRGPRRDGRDFFGRKPEAPPIDDDAPSTSEVVTGHRYNDIAEIDDQILGLLEKRAFLIRKEGAWRKSRQKSLVDPQLEKLLRAAFDRSAGRLGLDAKLTKQLFTLLNQFSLADARKKFEGEGYKLAPRVEPVSAGIAGPRSFRFTRMMLAMAASAGAQVTLSPVTMNAPNKDLAKALKQVGAPIHWDDDFIRNDGGRTLEFEGNMAFVGEDKFNFYMLLCLALGHAGRCKFTGKPSLQLLDAASLNKVLPSLGARIVPMNPNNPGLPVRLECGGAMDEAVTLPGGIDPDFAAALALAAWSFPGGLTIKGLTPEARRRVAEVVTVLHACGIKAELDKDSVSVSDGVPAIEAQPQLPLSVPLNAMLLALPVLSGGRINVEGAWPRNEQADRVLEQLRALGLRIDVATENIVASMEGDLPETADIPLGASPDLMPLGLALALKVGDARLSGADNDVAIELLDRMGASYEIDGDVIHVKPGTPQWEGTWFSPDPVWSMGCALAAFAVPGIVLENHGEVTATWPEFWNFYNSLPTGKMKPKPEREIKDDTRRRIKIR</sequence>
<evidence type="ECO:0000256" key="2">
    <source>
        <dbReference type="SAM" id="MobiDB-lite"/>
    </source>
</evidence>
<feature type="region of interest" description="Disordered" evidence="2">
    <location>
        <begin position="1"/>
        <end position="98"/>
    </location>
</feature>
<dbReference type="Gene3D" id="1.20.59.10">
    <property type="entry name" value="Chorismate mutase"/>
    <property type="match status" value="1"/>
</dbReference>
<dbReference type="RefSeq" id="WP_371387031.1">
    <property type="nucleotide sequence ID" value="NZ_JBGLYH010000034.1"/>
</dbReference>
<evidence type="ECO:0000259" key="3">
    <source>
        <dbReference type="SMART" id="SM00830"/>
    </source>
</evidence>
<keyword evidence="4" id="KW-0413">Isomerase</keyword>
<dbReference type="GO" id="GO:0004106">
    <property type="term" value="F:chorismate mutase activity"/>
    <property type="evidence" value="ECO:0007669"/>
    <property type="project" value="UniProtKB-EC"/>
</dbReference>
<dbReference type="InterPro" id="IPR002701">
    <property type="entry name" value="CM_II_prokaryot"/>
</dbReference>
<dbReference type="SMART" id="SM00830">
    <property type="entry name" value="CM_2"/>
    <property type="match status" value="1"/>
</dbReference>
<feature type="domain" description="Chorismate mutase" evidence="3">
    <location>
        <begin position="105"/>
        <end position="185"/>
    </location>
</feature>
<dbReference type="InterPro" id="IPR013792">
    <property type="entry name" value="RNA3'P_cycl/enolpyr_Trfase_a/b"/>
</dbReference>
<comment type="caution">
    <text evidence="4">The sequence shown here is derived from an EMBL/GenBank/DDBJ whole genome shotgun (WGS) entry which is preliminary data.</text>
</comment>
<dbReference type="Proteomes" id="UP001568698">
    <property type="component" value="Unassembled WGS sequence"/>
</dbReference>
<dbReference type="EMBL" id="JBGLYH010000034">
    <property type="protein sequence ID" value="MEZ7197517.1"/>
    <property type="molecule type" value="Genomic_DNA"/>
</dbReference>
<dbReference type="Pfam" id="PF01817">
    <property type="entry name" value="CM_2"/>
    <property type="match status" value="1"/>
</dbReference>
<evidence type="ECO:0000256" key="1">
    <source>
        <dbReference type="ARBA" id="ARBA00012404"/>
    </source>
</evidence>